<name>S4YMI5_SERPL</name>
<evidence type="ECO:0000259" key="1">
    <source>
        <dbReference type="Pfam" id="PF00419"/>
    </source>
</evidence>
<dbReference type="AlphaFoldDB" id="S4YMI5"/>
<accession>S4YMI5</accession>
<dbReference type="InterPro" id="IPR008966">
    <property type="entry name" value="Adhesion_dom_sf"/>
</dbReference>
<evidence type="ECO:0000313" key="2">
    <source>
        <dbReference type="EMBL" id="AGP46487.1"/>
    </source>
</evidence>
<dbReference type="SUPFAM" id="SSF49401">
    <property type="entry name" value="Bacterial adhesins"/>
    <property type="match status" value="1"/>
</dbReference>
<dbReference type="PANTHER" id="PTHR33420">
    <property type="entry name" value="FIMBRIAL SUBUNIT ELFA-RELATED"/>
    <property type="match status" value="1"/>
</dbReference>
<dbReference type="KEGG" id="sry:M621_24545"/>
<dbReference type="HOGENOM" id="CLU_088965_3_3_6"/>
<dbReference type="eggNOG" id="COG3539">
    <property type="taxonomic scope" value="Bacteria"/>
</dbReference>
<dbReference type="Pfam" id="PF00419">
    <property type="entry name" value="Fimbrial"/>
    <property type="match status" value="1"/>
</dbReference>
<dbReference type="Gene3D" id="2.60.40.1090">
    <property type="entry name" value="Fimbrial-type adhesion domain"/>
    <property type="match status" value="1"/>
</dbReference>
<dbReference type="Proteomes" id="UP000014900">
    <property type="component" value="Chromosome"/>
</dbReference>
<dbReference type="PATRIC" id="fig|1348660.3.peg.4810"/>
<sequence>MFYLAILMALLFWLFHLRDFYFVLIYFLKLDFGTVIDKYLYLNGRTHGKAFQLHLIDCDTNLGKTLKMTFSGTESIQLPGLLALDGGSQASGVAIGMETPQGQPLPLNQQSGGYTLTDGSNVINLQAYVRGEPEAITHKTIGRGVFTTIATFTLGYE</sequence>
<dbReference type="EMBL" id="CP006566">
    <property type="protein sequence ID" value="AGP46487.1"/>
    <property type="molecule type" value="Genomic_DNA"/>
</dbReference>
<feature type="domain" description="Fimbrial-type adhesion" evidence="1">
    <location>
        <begin position="31"/>
        <end position="156"/>
    </location>
</feature>
<dbReference type="GO" id="GO:0043709">
    <property type="term" value="P:cell adhesion involved in single-species biofilm formation"/>
    <property type="evidence" value="ECO:0007669"/>
    <property type="project" value="TreeGrafter"/>
</dbReference>
<evidence type="ECO:0000313" key="3">
    <source>
        <dbReference type="Proteomes" id="UP000014900"/>
    </source>
</evidence>
<protein>
    <submittedName>
        <fullName evidence="2">Exotoxin</fullName>
    </submittedName>
</protein>
<organism evidence="2 3">
    <name type="scientific">Serratia plymuthica S13</name>
    <dbReference type="NCBI Taxonomy" id="1348660"/>
    <lineage>
        <taxon>Bacteria</taxon>
        <taxon>Pseudomonadati</taxon>
        <taxon>Pseudomonadota</taxon>
        <taxon>Gammaproteobacteria</taxon>
        <taxon>Enterobacterales</taxon>
        <taxon>Yersiniaceae</taxon>
        <taxon>Serratia</taxon>
    </lineage>
</organism>
<proteinExistence type="predicted"/>
<dbReference type="InterPro" id="IPR036937">
    <property type="entry name" value="Adhesion_dom_fimbrial_sf"/>
</dbReference>
<dbReference type="InterPro" id="IPR050263">
    <property type="entry name" value="Bact_Fimbrial_Adh_Pro"/>
</dbReference>
<dbReference type="PANTHER" id="PTHR33420:SF9">
    <property type="entry name" value="MINOR FIMBRIAL SUBUNIT"/>
    <property type="match status" value="1"/>
</dbReference>
<reference evidence="2 3" key="1">
    <citation type="journal article" date="2013" name="Genome Announc.">
        <title>Genome Sequence of Serratia plymuthica Strain S13, an Endophyte with Germination- and Plant-Growth-Promoting Activity from the Flower of Styrian Oil Pumpkin.</title>
        <authorList>
            <person name="Muller H."/>
            <person name="Furnkranz M."/>
            <person name="Grube M."/>
            <person name="Berg G."/>
        </authorList>
    </citation>
    <scope>NUCLEOTIDE SEQUENCE [LARGE SCALE GENOMIC DNA]</scope>
    <source>
        <strain evidence="2">S13</strain>
    </source>
</reference>
<dbReference type="InterPro" id="IPR000259">
    <property type="entry name" value="Adhesion_dom_fimbrial"/>
</dbReference>
<gene>
    <name evidence="2" type="ORF">M621_24545</name>
</gene>
<dbReference type="GO" id="GO:0009289">
    <property type="term" value="C:pilus"/>
    <property type="evidence" value="ECO:0007669"/>
    <property type="project" value="InterPro"/>
</dbReference>